<reference evidence="2" key="2">
    <citation type="journal article" date="2017" name="Nat. Plants">
        <title>The Aegilops tauschii genome reveals multiple impacts of transposons.</title>
        <authorList>
            <person name="Zhao G."/>
            <person name="Zou C."/>
            <person name="Li K."/>
            <person name="Wang K."/>
            <person name="Li T."/>
            <person name="Gao L."/>
            <person name="Zhang X."/>
            <person name="Wang H."/>
            <person name="Yang Z."/>
            <person name="Liu X."/>
            <person name="Jiang W."/>
            <person name="Mao L."/>
            <person name="Kong X."/>
            <person name="Jiao Y."/>
            <person name="Jia J."/>
        </authorList>
    </citation>
    <scope>NUCLEOTIDE SEQUENCE [LARGE SCALE GENOMIC DNA]</scope>
    <source>
        <strain evidence="2">cv. AL8/78</strain>
    </source>
</reference>
<reference evidence="1" key="3">
    <citation type="journal article" date="2017" name="Nature">
        <title>Genome sequence of the progenitor of the wheat D genome Aegilops tauschii.</title>
        <authorList>
            <person name="Luo M.C."/>
            <person name="Gu Y.Q."/>
            <person name="Puiu D."/>
            <person name="Wang H."/>
            <person name="Twardziok S.O."/>
            <person name="Deal K.R."/>
            <person name="Huo N."/>
            <person name="Zhu T."/>
            <person name="Wang L."/>
            <person name="Wang Y."/>
            <person name="McGuire P.E."/>
            <person name="Liu S."/>
            <person name="Long H."/>
            <person name="Ramasamy R.K."/>
            <person name="Rodriguez J.C."/>
            <person name="Van S.L."/>
            <person name="Yuan L."/>
            <person name="Wang Z."/>
            <person name="Xia Z."/>
            <person name="Xiao L."/>
            <person name="Anderson O.D."/>
            <person name="Ouyang S."/>
            <person name="Liang Y."/>
            <person name="Zimin A.V."/>
            <person name="Pertea G."/>
            <person name="Qi P."/>
            <person name="Bennetzen J.L."/>
            <person name="Dai X."/>
            <person name="Dawson M.W."/>
            <person name="Muller H.G."/>
            <person name="Kugler K."/>
            <person name="Rivarola-Duarte L."/>
            <person name="Spannagl M."/>
            <person name="Mayer K.F.X."/>
            <person name="Lu F.H."/>
            <person name="Bevan M.W."/>
            <person name="Leroy P."/>
            <person name="Li P."/>
            <person name="You F.M."/>
            <person name="Sun Q."/>
            <person name="Liu Z."/>
            <person name="Lyons E."/>
            <person name="Wicker T."/>
            <person name="Salzberg S.L."/>
            <person name="Devos K.M."/>
            <person name="Dvorak J."/>
        </authorList>
    </citation>
    <scope>NUCLEOTIDE SEQUENCE [LARGE SCALE GENOMIC DNA]</scope>
    <source>
        <strain evidence="1">cv. AL8/78</strain>
    </source>
</reference>
<name>A0A453C2R5_AEGTS</name>
<organism evidence="1 2">
    <name type="scientific">Aegilops tauschii subsp. strangulata</name>
    <name type="common">Goatgrass</name>
    <dbReference type="NCBI Taxonomy" id="200361"/>
    <lineage>
        <taxon>Eukaryota</taxon>
        <taxon>Viridiplantae</taxon>
        <taxon>Streptophyta</taxon>
        <taxon>Embryophyta</taxon>
        <taxon>Tracheophyta</taxon>
        <taxon>Spermatophyta</taxon>
        <taxon>Magnoliopsida</taxon>
        <taxon>Liliopsida</taxon>
        <taxon>Poales</taxon>
        <taxon>Poaceae</taxon>
        <taxon>BOP clade</taxon>
        <taxon>Pooideae</taxon>
        <taxon>Triticodae</taxon>
        <taxon>Triticeae</taxon>
        <taxon>Triticinae</taxon>
        <taxon>Aegilops</taxon>
    </lineage>
</organism>
<sequence>IFNEIIGHLGLLELPLKGRRFTWSNMQDAPLLEQLDWFFTSA</sequence>
<reference evidence="1" key="5">
    <citation type="journal article" date="2021" name="G3 (Bethesda)">
        <title>Aegilops tauschii genome assembly Aet v5.0 features greater sequence contiguity and improved annotation.</title>
        <authorList>
            <person name="Wang L."/>
            <person name="Zhu T."/>
            <person name="Rodriguez J.C."/>
            <person name="Deal K.R."/>
            <person name="Dubcovsky J."/>
            <person name="McGuire P.E."/>
            <person name="Lux T."/>
            <person name="Spannagl M."/>
            <person name="Mayer K.F.X."/>
            <person name="Baldrich P."/>
            <person name="Meyers B.C."/>
            <person name="Huo N."/>
            <person name="Gu Y.Q."/>
            <person name="Zhou H."/>
            <person name="Devos K.M."/>
            <person name="Bennetzen J.L."/>
            <person name="Unver T."/>
            <person name="Budak H."/>
            <person name="Gulick P.J."/>
            <person name="Galiba G."/>
            <person name="Kalapos B."/>
            <person name="Nelson D.R."/>
            <person name="Li P."/>
            <person name="You F.M."/>
            <person name="Luo M.C."/>
            <person name="Dvorak J."/>
        </authorList>
    </citation>
    <scope>NUCLEOTIDE SEQUENCE [LARGE SCALE GENOMIC DNA]</scope>
    <source>
        <strain evidence="1">cv. AL8/78</strain>
    </source>
</reference>
<evidence type="ECO:0000313" key="1">
    <source>
        <dbReference type="EnsemblPlants" id="AET2Gv20715500.1"/>
    </source>
</evidence>
<proteinExistence type="predicted"/>
<keyword evidence="2" id="KW-1185">Reference proteome</keyword>
<accession>A0A453C2R5</accession>
<dbReference type="Proteomes" id="UP000015105">
    <property type="component" value="Chromosome 2D"/>
</dbReference>
<protein>
    <submittedName>
        <fullName evidence="1">Uncharacterized protein</fullName>
    </submittedName>
</protein>
<evidence type="ECO:0000313" key="2">
    <source>
        <dbReference type="Proteomes" id="UP000015105"/>
    </source>
</evidence>
<reference evidence="2" key="1">
    <citation type="journal article" date="2014" name="Science">
        <title>Ancient hybridizations among the ancestral genomes of bread wheat.</title>
        <authorList>
            <consortium name="International Wheat Genome Sequencing Consortium,"/>
            <person name="Marcussen T."/>
            <person name="Sandve S.R."/>
            <person name="Heier L."/>
            <person name="Spannagl M."/>
            <person name="Pfeifer M."/>
            <person name="Jakobsen K.S."/>
            <person name="Wulff B.B."/>
            <person name="Steuernagel B."/>
            <person name="Mayer K.F."/>
            <person name="Olsen O.A."/>
        </authorList>
    </citation>
    <scope>NUCLEOTIDE SEQUENCE [LARGE SCALE GENOMIC DNA]</scope>
    <source>
        <strain evidence="2">cv. AL8/78</strain>
    </source>
</reference>
<dbReference type="AlphaFoldDB" id="A0A453C2R5"/>
<reference evidence="1" key="4">
    <citation type="submission" date="2019-03" db="UniProtKB">
        <authorList>
            <consortium name="EnsemblPlants"/>
        </authorList>
    </citation>
    <scope>IDENTIFICATION</scope>
</reference>
<dbReference type="Gramene" id="AET2Gv20715500.1">
    <property type="protein sequence ID" value="AET2Gv20715500.1"/>
    <property type="gene ID" value="AET2Gv20715500"/>
</dbReference>
<dbReference type="EnsemblPlants" id="AET2Gv20715500.1">
    <property type="protein sequence ID" value="AET2Gv20715500.1"/>
    <property type="gene ID" value="AET2Gv20715500"/>
</dbReference>